<feature type="region of interest" description="Disordered" evidence="1">
    <location>
        <begin position="1"/>
        <end position="26"/>
    </location>
</feature>
<name>A0A2W2BTV8_9ACTN</name>
<evidence type="ECO:0000256" key="1">
    <source>
        <dbReference type="SAM" id="MobiDB-lite"/>
    </source>
</evidence>
<evidence type="ECO:0000313" key="3">
    <source>
        <dbReference type="Proteomes" id="UP000248627"/>
    </source>
</evidence>
<comment type="caution">
    <text evidence="2">The sequence shown here is derived from an EMBL/GenBank/DDBJ whole genome shotgun (WGS) entry which is preliminary data.</text>
</comment>
<organism evidence="2 3">
    <name type="scientific">Micromonospora endophytica</name>
    <dbReference type="NCBI Taxonomy" id="515350"/>
    <lineage>
        <taxon>Bacteria</taxon>
        <taxon>Bacillati</taxon>
        <taxon>Actinomycetota</taxon>
        <taxon>Actinomycetes</taxon>
        <taxon>Micromonosporales</taxon>
        <taxon>Micromonosporaceae</taxon>
        <taxon>Micromonospora</taxon>
    </lineage>
</organism>
<dbReference type="Proteomes" id="UP000248627">
    <property type="component" value="Unassembled WGS sequence"/>
</dbReference>
<feature type="non-terminal residue" evidence="2">
    <location>
        <position position="76"/>
    </location>
</feature>
<protein>
    <submittedName>
        <fullName evidence="2">Uncharacterized protein</fullName>
    </submittedName>
</protein>
<proteinExistence type="predicted"/>
<accession>A0A2W2BTV8</accession>
<evidence type="ECO:0000313" key="2">
    <source>
        <dbReference type="EMBL" id="PZF89642.1"/>
    </source>
</evidence>
<sequence length="76" mass="8230">MVRVDAMTDLRRPGPSRPPVLLRPAPAVDPPFVDEGGVLWPGPSDEQLSLDLFADPSGPLRGEVDRFTVPELEVAL</sequence>
<reference evidence="2 3" key="1">
    <citation type="submission" date="2018-01" db="EMBL/GenBank/DDBJ databases">
        <title>Draft genome sequence of Jishengella endophytica.</title>
        <authorList>
            <person name="Sahin N."/>
            <person name="Ay H."/>
            <person name="Saygin H."/>
        </authorList>
    </citation>
    <scope>NUCLEOTIDE SEQUENCE [LARGE SCALE GENOMIC DNA]</scope>
    <source>
        <strain evidence="2 3">DSM 45430</strain>
    </source>
</reference>
<feature type="compositionally biased region" description="Basic and acidic residues" evidence="1">
    <location>
        <begin position="1"/>
        <end position="12"/>
    </location>
</feature>
<dbReference type="EMBL" id="POTX01000209">
    <property type="protein sequence ID" value="PZF89642.1"/>
    <property type="molecule type" value="Genomic_DNA"/>
</dbReference>
<gene>
    <name evidence="2" type="ORF">C1I93_23685</name>
</gene>
<dbReference type="AlphaFoldDB" id="A0A2W2BTV8"/>
<keyword evidence="3" id="KW-1185">Reference proteome</keyword>